<dbReference type="InterPro" id="IPR034660">
    <property type="entry name" value="DinB/YfiT-like"/>
</dbReference>
<organism evidence="2 3">
    <name type="scientific">Virgibacillus halodenitrificans</name>
    <name type="common">Bacillus halodenitrificans</name>
    <dbReference type="NCBI Taxonomy" id="1482"/>
    <lineage>
        <taxon>Bacteria</taxon>
        <taxon>Bacillati</taxon>
        <taxon>Bacillota</taxon>
        <taxon>Bacilli</taxon>
        <taxon>Bacillales</taxon>
        <taxon>Bacillaceae</taxon>
        <taxon>Virgibacillus</taxon>
    </lineage>
</organism>
<dbReference type="RefSeq" id="WP_019377100.1">
    <property type="nucleotide sequence ID" value="NZ_JACWEZ010000002.1"/>
</dbReference>
<gene>
    <name evidence="2" type="ORF">IC602_03435</name>
</gene>
<evidence type="ECO:0000313" key="3">
    <source>
        <dbReference type="Proteomes" id="UP000621631"/>
    </source>
</evidence>
<dbReference type="SUPFAM" id="SSF109854">
    <property type="entry name" value="DinB/YfiT-like putative metalloenzymes"/>
    <property type="match status" value="1"/>
</dbReference>
<evidence type="ECO:0000259" key="1">
    <source>
        <dbReference type="Pfam" id="PF12867"/>
    </source>
</evidence>
<proteinExistence type="predicted"/>
<evidence type="ECO:0000313" key="2">
    <source>
        <dbReference type="EMBL" id="MBD1221648.1"/>
    </source>
</evidence>
<comment type="caution">
    <text evidence="2">The sequence shown here is derived from an EMBL/GenBank/DDBJ whole genome shotgun (WGS) entry which is preliminary data.</text>
</comment>
<protein>
    <submittedName>
        <fullName evidence="2">DinB family protein</fullName>
    </submittedName>
</protein>
<name>A0ABR7VIZ6_VIRHA</name>
<dbReference type="InterPro" id="IPR024775">
    <property type="entry name" value="DinB-like"/>
</dbReference>
<sequence>MQINEQARNELLSEVNGLTAEHLNQKPSKNEWSIKEILQHLYLMEGAITESIQKQLASPEINVVKEKPIELTVNRDTKVDAPSFAVPSEDYATLDELKEKLAYTHGNLEKLVENEDKMAMKNKAFPHPVFGDMSLDQWIPFIAYHEMRHTNQIKEVKKKLGV</sequence>
<dbReference type="Proteomes" id="UP000621631">
    <property type="component" value="Unassembled WGS sequence"/>
</dbReference>
<feature type="domain" description="DinB-like" evidence="1">
    <location>
        <begin position="5"/>
        <end position="153"/>
    </location>
</feature>
<reference evidence="2 3" key="1">
    <citation type="submission" date="2020-09" db="EMBL/GenBank/DDBJ databases">
        <title>Draft Genome Sequences of Oil-Oxidizing Bacteria Halomonas titanicae, Marinobacter lutaoensis, and Virgibacillus halodenitrificans Isolated from Highly Saline Environments.</title>
        <authorList>
            <person name="Grouzdev D.S."/>
            <person name="Sokolova D.S."/>
            <person name="Semenova E.M."/>
            <person name="Borzenkov I.A."/>
            <person name="Bidzhieva S.K."/>
            <person name="Poltaraus A.B."/>
            <person name="Nazina T.N."/>
        </authorList>
    </citation>
    <scope>NUCLEOTIDE SEQUENCE [LARGE SCALE GENOMIC DNA]</scope>
    <source>
        <strain evidence="2 3">VKM B-3472D</strain>
    </source>
</reference>
<accession>A0ABR7VIZ6</accession>
<dbReference type="Pfam" id="PF12867">
    <property type="entry name" value="DinB_2"/>
    <property type="match status" value="1"/>
</dbReference>
<keyword evidence="3" id="KW-1185">Reference proteome</keyword>
<dbReference type="Gene3D" id="1.20.120.450">
    <property type="entry name" value="dinb family like domain"/>
    <property type="match status" value="1"/>
</dbReference>
<dbReference type="EMBL" id="JACWEZ010000002">
    <property type="protein sequence ID" value="MBD1221648.1"/>
    <property type="molecule type" value="Genomic_DNA"/>
</dbReference>